<dbReference type="PANTHER" id="PTHR30528">
    <property type="entry name" value="CYTOPLASMIC PROTEIN"/>
    <property type="match status" value="1"/>
</dbReference>
<organism evidence="1">
    <name type="scientific">freshwater metagenome</name>
    <dbReference type="NCBI Taxonomy" id="449393"/>
    <lineage>
        <taxon>unclassified sequences</taxon>
        <taxon>metagenomes</taxon>
        <taxon>ecological metagenomes</taxon>
    </lineage>
</organism>
<dbReference type="InterPro" id="IPR009351">
    <property type="entry name" value="AlkZ-like"/>
</dbReference>
<gene>
    <name evidence="1" type="ORF">UFOPK2001_00472</name>
</gene>
<dbReference type="EMBL" id="CAEZVN010000031">
    <property type="protein sequence ID" value="CAB4630247.1"/>
    <property type="molecule type" value="Genomic_DNA"/>
</dbReference>
<dbReference type="AlphaFoldDB" id="A0A6J6IZP7"/>
<protein>
    <submittedName>
        <fullName evidence="1">Unannotated protein</fullName>
    </submittedName>
</protein>
<reference evidence="1" key="1">
    <citation type="submission" date="2020-05" db="EMBL/GenBank/DDBJ databases">
        <authorList>
            <person name="Chiriac C."/>
            <person name="Salcher M."/>
            <person name="Ghai R."/>
            <person name="Kavagutti S V."/>
        </authorList>
    </citation>
    <scope>NUCLEOTIDE SEQUENCE</scope>
</reference>
<name>A0A6J6IZP7_9ZZZZ</name>
<dbReference type="Pfam" id="PF06224">
    <property type="entry name" value="AlkZ-like"/>
    <property type="match status" value="1"/>
</dbReference>
<evidence type="ECO:0000313" key="1">
    <source>
        <dbReference type="EMBL" id="CAB4630247.1"/>
    </source>
</evidence>
<dbReference type="PANTHER" id="PTHR30528:SF0">
    <property type="entry name" value="CYTOPLASMIC PROTEIN"/>
    <property type="match status" value="1"/>
</dbReference>
<proteinExistence type="predicted"/>
<sequence length="421" mass="47991">MPEQLSLKDARALVVNAQGLAAKPSRADKQAGPLGVIDRLSLLQLDSVNVFERAHYMPVFSRIGAYDKAILDDASRPLTETGEQAKLMEYWAHEAAWVKTEDLPLHRFRMDWYRYGTDDRRYSRRRWEMVQTQHGKLLQWIRDELQTRGPLTISEIEHDQNIRKGAWWGWSDVKMILEQMFLVGEVVSAGRDKFSRRYALPEQVLTGETLARMLDPKPDYDQNLRTLIERAAKAEGVATVKDLADFVRLKIDRVAPRVRELADAGILVPVEVEGFKDLGYLHRDWQSAAAQNQLSRANHVTLLSPFDPLTRNRDRAIRLFDFDYKIEIYVPEPKRVYGYYTLPLLQNGNLVGRIDLKSDRKTRELLVQSAWHELDVKPSAVDGLARDLAKHLNEISAWQGLTATVIAAKGNLAPALTSAVG</sequence>
<accession>A0A6J6IZP7</accession>